<proteinExistence type="predicted"/>
<name>A0A316E3I1_9FLAO</name>
<dbReference type="InterPro" id="IPR055414">
    <property type="entry name" value="LRR_R13L4/SHOC2-like"/>
</dbReference>
<dbReference type="InterPro" id="IPR032675">
    <property type="entry name" value="LRR_dom_sf"/>
</dbReference>
<keyword evidence="1" id="KW-0433">Leucine-rich repeat</keyword>
<feature type="domain" description="Disease resistance R13L4/SHOC-2-like LRR" evidence="3">
    <location>
        <begin position="235"/>
        <end position="334"/>
    </location>
</feature>
<dbReference type="Proteomes" id="UP000651837">
    <property type="component" value="Unassembled WGS sequence"/>
</dbReference>
<gene>
    <name evidence="4" type="ORF">HZY62_02280</name>
    <name evidence="5" type="ORF">LX92_01330</name>
</gene>
<dbReference type="Proteomes" id="UP000245667">
    <property type="component" value="Unassembled WGS sequence"/>
</dbReference>
<keyword evidence="2" id="KW-0677">Repeat</keyword>
<dbReference type="PANTHER" id="PTHR48051:SF54">
    <property type="entry name" value="LEUCINE-RICH REPEAT-CONTAINING PROTEIN"/>
    <property type="match status" value="1"/>
</dbReference>
<evidence type="ECO:0000256" key="2">
    <source>
        <dbReference type="ARBA" id="ARBA00022737"/>
    </source>
</evidence>
<evidence type="ECO:0000313" key="4">
    <source>
        <dbReference type="EMBL" id="MBD1259399.1"/>
    </source>
</evidence>
<dbReference type="Gene3D" id="2.60.40.2340">
    <property type="match status" value="1"/>
</dbReference>
<dbReference type="InterPro" id="IPR050216">
    <property type="entry name" value="LRR_domain-containing"/>
</dbReference>
<protein>
    <submittedName>
        <fullName evidence="5">Leucine rich repeat (LRR) protein</fullName>
    </submittedName>
</protein>
<evidence type="ECO:0000313" key="5">
    <source>
        <dbReference type="EMBL" id="PWK24961.1"/>
    </source>
</evidence>
<reference evidence="4 7" key="2">
    <citation type="submission" date="2020-07" db="EMBL/GenBank/DDBJ databases">
        <title>The draft genome sequence of Maribacter polysiphoniae KCTC 22021.</title>
        <authorList>
            <person name="Mu L."/>
        </authorList>
    </citation>
    <scope>NUCLEOTIDE SEQUENCE [LARGE SCALE GENOMIC DNA]</scope>
    <source>
        <strain evidence="4 7">KCTC 22021</strain>
    </source>
</reference>
<evidence type="ECO:0000256" key="1">
    <source>
        <dbReference type="ARBA" id="ARBA00022614"/>
    </source>
</evidence>
<dbReference type="SUPFAM" id="SSF52058">
    <property type="entry name" value="L domain-like"/>
    <property type="match status" value="1"/>
</dbReference>
<dbReference type="Pfam" id="PF23598">
    <property type="entry name" value="LRR_14"/>
    <property type="match status" value="1"/>
</dbReference>
<keyword evidence="7" id="KW-1185">Reference proteome</keyword>
<sequence>MRNIYLTNYITPKHVFRLLCLIVVLVSFGCSKGDDPIPEKSSEKKITSFVFLLTNNPIDVNVVATIDEVSKTISATMPRGTNIKGLLPEIKISKQATIDFDTARDFTDPVDYTITAEDGSKAVYTVNISAPLSQKQVLQAILDANPGNTLGWDMDNAVDLGNLDGVSTDNGSVVELYIHSKNISVLPKEIGELVSLDLLVIKGNQLSTLPPEIGKLVNLSNLNLSSNQIASLPTEIGQLENLEYLNLFGNELTNLPTAIGRLKRLSQLDLRENELDTILSVLGQLNNLELLFADGNRLITLPPEIGQMSNMVSMSFDSNNIVSVPPEIGQLTNLESLSLEDNAILEIPKEMGLMTNLLYLNLWNNPLWNVPQSVCDLQSGNGGVLFLRTNIGVGCN</sequence>
<evidence type="ECO:0000259" key="3">
    <source>
        <dbReference type="Pfam" id="PF23598"/>
    </source>
</evidence>
<dbReference type="InterPro" id="IPR001611">
    <property type="entry name" value="Leu-rich_rpt"/>
</dbReference>
<dbReference type="AlphaFoldDB" id="A0A316E3I1"/>
<dbReference type="InterPro" id="IPR003591">
    <property type="entry name" value="Leu-rich_rpt_typical-subtyp"/>
</dbReference>
<comment type="caution">
    <text evidence="5">The sequence shown here is derived from an EMBL/GenBank/DDBJ whole genome shotgun (WGS) entry which is preliminary data.</text>
</comment>
<dbReference type="Gene3D" id="3.80.10.10">
    <property type="entry name" value="Ribonuclease Inhibitor"/>
    <property type="match status" value="2"/>
</dbReference>
<accession>A0A316E3I1</accession>
<evidence type="ECO:0000313" key="6">
    <source>
        <dbReference type="Proteomes" id="UP000245667"/>
    </source>
</evidence>
<dbReference type="PROSITE" id="PS51450">
    <property type="entry name" value="LRR"/>
    <property type="match status" value="3"/>
</dbReference>
<reference evidence="5 6" key="1">
    <citation type="submission" date="2018-05" db="EMBL/GenBank/DDBJ databases">
        <title>Genomic Encyclopedia of Archaeal and Bacterial Type Strains, Phase II (KMG-II): from individual species to whole genera.</title>
        <authorList>
            <person name="Goeker M."/>
        </authorList>
    </citation>
    <scope>NUCLEOTIDE SEQUENCE [LARGE SCALE GENOMIC DNA]</scope>
    <source>
        <strain evidence="5 6">DSM 23514</strain>
    </source>
</reference>
<dbReference type="SMART" id="SM00369">
    <property type="entry name" value="LRR_TYP"/>
    <property type="match status" value="6"/>
</dbReference>
<dbReference type="PANTHER" id="PTHR48051">
    <property type="match status" value="1"/>
</dbReference>
<dbReference type="EMBL" id="QGGQ01000002">
    <property type="protein sequence ID" value="PWK24961.1"/>
    <property type="molecule type" value="Genomic_DNA"/>
</dbReference>
<dbReference type="OrthoDB" id="1466621at2"/>
<dbReference type="EMBL" id="JACWLN010000001">
    <property type="protein sequence ID" value="MBD1259399.1"/>
    <property type="molecule type" value="Genomic_DNA"/>
</dbReference>
<dbReference type="GO" id="GO:0005737">
    <property type="term" value="C:cytoplasm"/>
    <property type="evidence" value="ECO:0007669"/>
    <property type="project" value="TreeGrafter"/>
</dbReference>
<dbReference type="PROSITE" id="PS51257">
    <property type="entry name" value="PROKAR_LIPOPROTEIN"/>
    <property type="match status" value="1"/>
</dbReference>
<dbReference type="RefSeq" id="WP_109649485.1">
    <property type="nucleotide sequence ID" value="NZ_JACWLN010000001.1"/>
</dbReference>
<evidence type="ECO:0000313" key="7">
    <source>
        <dbReference type="Proteomes" id="UP000651837"/>
    </source>
</evidence>
<organism evidence="5 6">
    <name type="scientific">Maribacter polysiphoniae</name>
    <dbReference type="NCBI Taxonomy" id="429344"/>
    <lineage>
        <taxon>Bacteria</taxon>
        <taxon>Pseudomonadati</taxon>
        <taxon>Bacteroidota</taxon>
        <taxon>Flavobacteriia</taxon>
        <taxon>Flavobacteriales</taxon>
        <taxon>Flavobacteriaceae</taxon>
        <taxon>Maribacter</taxon>
    </lineage>
</organism>